<dbReference type="RefSeq" id="WP_028794765.1">
    <property type="nucleotide sequence ID" value="NZ_FNBW01000001.1"/>
</dbReference>
<dbReference type="AlphaFoldDB" id="A0A8G2BGD1"/>
<dbReference type="InterPro" id="IPR038695">
    <property type="entry name" value="Saro_0823-like_sf"/>
</dbReference>
<dbReference type="EMBL" id="FNBW01000001">
    <property type="protein sequence ID" value="SDF14223.1"/>
    <property type="molecule type" value="Genomic_DNA"/>
</dbReference>
<name>A0A8G2BGD1_9PROT</name>
<evidence type="ECO:0008006" key="4">
    <source>
        <dbReference type="Google" id="ProtNLM"/>
    </source>
</evidence>
<dbReference type="PANTHER" id="PTHR37953">
    <property type="entry name" value="UPF0127 PROTEIN MJ1496"/>
    <property type="match status" value="1"/>
</dbReference>
<dbReference type="Proteomes" id="UP000198615">
    <property type="component" value="Unassembled WGS sequence"/>
</dbReference>
<dbReference type="InterPro" id="IPR003795">
    <property type="entry name" value="DUF192"/>
</dbReference>
<feature type="signal peptide" evidence="1">
    <location>
        <begin position="1"/>
        <end position="19"/>
    </location>
</feature>
<keyword evidence="3" id="KW-1185">Reference proteome</keyword>
<comment type="caution">
    <text evidence="2">The sequence shown here is derived from an EMBL/GenBank/DDBJ whole genome shotgun (WGS) entry which is preliminary data.</text>
</comment>
<dbReference type="Gene3D" id="2.60.120.1140">
    <property type="entry name" value="Protein of unknown function DUF192"/>
    <property type="match status" value="1"/>
</dbReference>
<keyword evidence="1" id="KW-0732">Signal</keyword>
<reference evidence="2 3" key="1">
    <citation type="submission" date="2016-10" db="EMBL/GenBank/DDBJ databases">
        <authorList>
            <person name="Varghese N."/>
            <person name="Submissions S."/>
        </authorList>
    </citation>
    <scope>NUCLEOTIDE SEQUENCE [LARGE SCALE GENOMIC DNA]</scope>
    <source>
        <strain evidence="2 3">DSM 18839</strain>
    </source>
</reference>
<evidence type="ECO:0000313" key="3">
    <source>
        <dbReference type="Proteomes" id="UP000198615"/>
    </source>
</evidence>
<feature type="chain" id="PRO_5034134017" description="DUF192 domain-containing protein" evidence="1">
    <location>
        <begin position="20"/>
        <end position="145"/>
    </location>
</feature>
<sequence>MRNLVLAVFLLLAPAAAWAAELVPLTVTTEEGVAHPFQVEIADSPDERARGLMFRKELAEDRGMLFLFPRRERIAMWMRNTEIPLDMLFISDDGRVTQIHERAVPHSEAVISSRRRVRYVLELPGGTADRLGLAPGALVTSEAMR</sequence>
<evidence type="ECO:0000313" key="2">
    <source>
        <dbReference type="EMBL" id="SDF14223.1"/>
    </source>
</evidence>
<proteinExistence type="predicted"/>
<evidence type="ECO:0000256" key="1">
    <source>
        <dbReference type="SAM" id="SignalP"/>
    </source>
</evidence>
<gene>
    <name evidence="2" type="ORF">SAMN05660686_00429</name>
</gene>
<dbReference type="PANTHER" id="PTHR37953:SF1">
    <property type="entry name" value="UPF0127 PROTEIN MJ1496"/>
    <property type="match status" value="1"/>
</dbReference>
<organism evidence="2 3">
    <name type="scientific">Thalassobaculum litoreum DSM 18839</name>
    <dbReference type="NCBI Taxonomy" id="1123362"/>
    <lineage>
        <taxon>Bacteria</taxon>
        <taxon>Pseudomonadati</taxon>
        <taxon>Pseudomonadota</taxon>
        <taxon>Alphaproteobacteria</taxon>
        <taxon>Rhodospirillales</taxon>
        <taxon>Thalassobaculaceae</taxon>
        <taxon>Thalassobaculum</taxon>
    </lineage>
</organism>
<dbReference type="OrthoDB" id="9808290at2"/>
<dbReference type="Pfam" id="PF02643">
    <property type="entry name" value="DUF192"/>
    <property type="match status" value="1"/>
</dbReference>
<accession>A0A8G2BGD1</accession>
<protein>
    <recommendedName>
        <fullName evidence="4">DUF192 domain-containing protein</fullName>
    </recommendedName>
</protein>